<feature type="compositionally biased region" description="Basic and acidic residues" evidence="1">
    <location>
        <begin position="67"/>
        <end position="79"/>
    </location>
</feature>
<evidence type="ECO:0000256" key="1">
    <source>
        <dbReference type="SAM" id="MobiDB-lite"/>
    </source>
</evidence>
<dbReference type="EMBL" id="JBHTOG010000003">
    <property type="protein sequence ID" value="MFD1431182.1"/>
    <property type="molecule type" value="Genomic_DNA"/>
</dbReference>
<name>A0ABW4CJV2_9LACO</name>
<feature type="compositionally biased region" description="Polar residues" evidence="1">
    <location>
        <begin position="48"/>
        <end position="65"/>
    </location>
</feature>
<accession>A0ABW4CJV2</accession>
<dbReference type="Proteomes" id="UP001597192">
    <property type="component" value="Unassembled WGS sequence"/>
</dbReference>
<keyword evidence="2" id="KW-0472">Membrane</keyword>
<feature type="transmembrane region" description="Helical" evidence="2">
    <location>
        <begin position="25"/>
        <end position="43"/>
    </location>
</feature>
<dbReference type="RefSeq" id="WP_125697330.1">
    <property type="nucleotide sequence ID" value="NZ_JBHTOG010000003.1"/>
</dbReference>
<gene>
    <name evidence="3" type="ORF">ACFQ47_00475</name>
</gene>
<evidence type="ECO:0000313" key="4">
    <source>
        <dbReference type="Proteomes" id="UP001597192"/>
    </source>
</evidence>
<evidence type="ECO:0008006" key="5">
    <source>
        <dbReference type="Google" id="ProtNLM"/>
    </source>
</evidence>
<protein>
    <recommendedName>
        <fullName evidence="5">DUF4352 domain-containing protein</fullName>
    </recommendedName>
</protein>
<feature type="region of interest" description="Disordered" evidence="1">
    <location>
        <begin position="48"/>
        <end position="79"/>
    </location>
</feature>
<keyword evidence="2" id="KW-1133">Transmembrane helix</keyword>
<proteinExistence type="predicted"/>
<keyword evidence="2" id="KW-0812">Transmembrane</keyword>
<organism evidence="3 4">
    <name type="scientific">Lacticaseibacillus yichunensis</name>
    <dbReference type="NCBI Taxonomy" id="2486015"/>
    <lineage>
        <taxon>Bacteria</taxon>
        <taxon>Bacillati</taxon>
        <taxon>Bacillota</taxon>
        <taxon>Bacilli</taxon>
        <taxon>Lactobacillales</taxon>
        <taxon>Lactobacillaceae</taxon>
        <taxon>Lacticaseibacillus</taxon>
    </lineage>
</organism>
<comment type="caution">
    <text evidence="3">The sequence shown here is derived from an EMBL/GenBank/DDBJ whole genome shotgun (WGS) entry which is preliminary data.</text>
</comment>
<evidence type="ECO:0000256" key="2">
    <source>
        <dbReference type="SAM" id="Phobius"/>
    </source>
</evidence>
<reference evidence="4" key="1">
    <citation type="journal article" date="2019" name="Int. J. Syst. Evol. Microbiol.">
        <title>The Global Catalogue of Microorganisms (GCM) 10K type strain sequencing project: providing services to taxonomists for standard genome sequencing and annotation.</title>
        <authorList>
            <consortium name="The Broad Institute Genomics Platform"/>
            <consortium name="The Broad Institute Genome Sequencing Center for Infectious Disease"/>
            <person name="Wu L."/>
            <person name="Ma J."/>
        </authorList>
    </citation>
    <scope>NUCLEOTIDE SEQUENCE [LARGE SCALE GENOMIC DNA]</scope>
    <source>
        <strain evidence="4">CCM 8947</strain>
    </source>
</reference>
<sequence length="239" mass="26678">MAKKKTITDADGNMYVEVSPFYKKAWFWIVVAVVVVIGFFIAIGSNGSDTDSKPATSSKSAKVSNTKQEKDADDTEKTKTKAATIYIDNEKASVLKTLDFKPNYINKDWTPAVVSIDEVKVNKIKPFTDKEEHSSTYNGIILVHFKIQANQDLNMYPNQATLVTSDGQQVEANMYSSDDYDGEINKGVTKSGTTLFALTTMNNATDLKTLRLKWSGDYDTDNYDDNNSSHDYDITINLQ</sequence>
<evidence type="ECO:0000313" key="3">
    <source>
        <dbReference type="EMBL" id="MFD1431182.1"/>
    </source>
</evidence>
<keyword evidence="4" id="KW-1185">Reference proteome</keyword>